<dbReference type="EMBL" id="CP102173">
    <property type="protein sequence ID" value="UUP14346.1"/>
    <property type="molecule type" value="Genomic_DNA"/>
</dbReference>
<sequence>MTTLSTHVLDAAEGRPAAGLDVVLTAGDGTFLAAATTDADGRVAWSADLDPGSHTLTFATGEWFGAADRTTFFPVVTLPVALDGDHAHVALLLSPFSYTAYRGS</sequence>
<evidence type="ECO:0000256" key="6">
    <source>
        <dbReference type="ARBA" id="ARBA00022801"/>
    </source>
</evidence>
<dbReference type="InterPro" id="IPR036817">
    <property type="entry name" value="Transthyretin/HIU_hydrolase_sf"/>
</dbReference>
<dbReference type="SUPFAM" id="SSF49472">
    <property type="entry name" value="Transthyretin (synonym: prealbumin)"/>
    <property type="match status" value="1"/>
</dbReference>
<reference evidence="9 10" key="1">
    <citation type="submission" date="2022-08" db="EMBL/GenBank/DDBJ databases">
        <title>novel species in genus Aeromicrobium.</title>
        <authorList>
            <person name="Ye L."/>
        </authorList>
    </citation>
    <scope>NUCLEOTIDE SEQUENCE [LARGE SCALE GENOMIC DNA]</scope>
    <source>
        <strain evidence="10">zg-Y1379</strain>
    </source>
</reference>
<dbReference type="PROSITE" id="PS00768">
    <property type="entry name" value="TRANSTHYRETIN_1"/>
    <property type="match status" value="1"/>
</dbReference>
<protein>
    <recommendedName>
        <fullName evidence="7">5-hydroxyisourate hydrolase</fullName>
        <shortName evidence="7">HIU hydrolase</shortName>
        <shortName evidence="7">HIUHase</shortName>
        <ecNumber evidence="7">3.5.2.17</ecNumber>
    </recommendedName>
</protein>
<dbReference type="InterPro" id="IPR023416">
    <property type="entry name" value="Transthyretin/HIU_hydrolase_d"/>
</dbReference>
<comment type="function">
    <text evidence="2">Catalyzes the hydrolysis of 5-hydroxyisourate (HIU) to 2-oxo-4-hydroxy-4-carboxy-5-ureidoimidazoline (OHCU).</text>
</comment>
<evidence type="ECO:0000256" key="2">
    <source>
        <dbReference type="ARBA" id="ARBA00002704"/>
    </source>
</evidence>
<dbReference type="InterPro" id="IPR023418">
    <property type="entry name" value="Thyroxine_BS"/>
</dbReference>
<name>A0ABY5MB48_9ACTN</name>
<keyword evidence="10" id="KW-1185">Reference proteome</keyword>
<dbReference type="Gene3D" id="2.60.40.180">
    <property type="entry name" value="Transthyretin/hydroxyisourate hydrolase domain"/>
    <property type="match status" value="1"/>
</dbReference>
<dbReference type="Pfam" id="PF00576">
    <property type="entry name" value="Transthyretin"/>
    <property type="match status" value="1"/>
</dbReference>
<dbReference type="EC" id="3.5.2.17" evidence="7"/>
<feature type="domain" description="Transthyretin/hydroxyisourate hydrolase" evidence="8">
    <location>
        <begin position="4"/>
        <end position="103"/>
    </location>
</feature>
<proteinExistence type="inferred from homology"/>
<comment type="catalytic activity">
    <reaction evidence="1 7">
        <text>5-hydroxyisourate + H2O = 5-hydroxy-2-oxo-4-ureido-2,5-dihydro-1H-imidazole-5-carboxylate + H(+)</text>
        <dbReference type="Rhea" id="RHEA:23736"/>
        <dbReference type="ChEBI" id="CHEBI:15377"/>
        <dbReference type="ChEBI" id="CHEBI:15378"/>
        <dbReference type="ChEBI" id="CHEBI:18072"/>
        <dbReference type="ChEBI" id="CHEBI:58639"/>
        <dbReference type="EC" id="3.5.2.17"/>
    </reaction>
</comment>
<dbReference type="GO" id="GO:0033971">
    <property type="term" value="F:hydroxyisourate hydrolase activity"/>
    <property type="evidence" value="ECO:0007669"/>
    <property type="project" value="UniProtKB-EC"/>
</dbReference>
<dbReference type="NCBIfam" id="TIGR02962">
    <property type="entry name" value="hdxy_isourate"/>
    <property type="match status" value="1"/>
</dbReference>
<evidence type="ECO:0000313" key="10">
    <source>
        <dbReference type="Proteomes" id="UP001316184"/>
    </source>
</evidence>
<dbReference type="RefSeq" id="WP_232398171.1">
    <property type="nucleotide sequence ID" value="NZ_CP102173.1"/>
</dbReference>
<keyword evidence="6 7" id="KW-0378">Hydrolase</keyword>
<evidence type="ECO:0000256" key="5">
    <source>
        <dbReference type="ARBA" id="ARBA00022631"/>
    </source>
</evidence>
<gene>
    <name evidence="9" type="primary">uraH</name>
    <name evidence="9" type="ORF">NQV15_03250</name>
</gene>
<comment type="subunit">
    <text evidence="4 7">Homotetramer.</text>
</comment>
<evidence type="ECO:0000256" key="3">
    <source>
        <dbReference type="ARBA" id="ARBA00009850"/>
    </source>
</evidence>
<dbReference type="PANTHER" id="PTHR10395:SF7">
    <property type="entry name" value="5-HYDROXYISOURATE HYDROLASE"/>
    <property type="match status" value="1"/>
</dbReference>
<organism evidence="9 10">
    <name type="scientific">Aeromicrobium wangtongii</name>
    <dbReference type="NCBI Taxonomy" id="2969247"/>
    <lineage>
        <taxon>Bacteria</taxon>
        <taxon>Bacillati</taxon>
        <taxon>Actinomycetota</taxon>
        <taxon>Actinomycetes</taxon>
        <taxon>Propionibacteriales</taxon>
        <taxon>Nocardioidaceae</taxon>
        <taxon>Aeromicrobium</taxon>
    </lineage>
</organism>
<comment type="similarity">
    <text evidence="3 7">Belongs to the transthyretin family. 5-hydroxyisourate hydrolase subfamily.</text>
</comment>
<evidence type="ECO:0000259" key="8">
    <source>
        <dbReference type="Pfam" id="PF00576"/>
    </source>
</evidence>
<evidence type="ECO:0000256" key="7">
    <source>
        <dbReference type="RuleBase" id="RU361270"/>
    </source>
</evidence>
<accession>A0ABY5MB48</accession>
<evidence type="ECO:0000256" key="1">
    <source>
        <dbReference type="ARBA" id="ARBA00001043"/>
    </source>
</evidence>
<dbReference type="PANTHER" id="PTHR10395">
    <property type="entry name" value="URICASE AND TRANSTHYRETIN-RELATED"/>
    <property type="match status" value="1"/>
</dbReference>
<evidence type="ECO:0000313" key="9">
    <source>
        <dbReference type="EMBL" id="UUP14346.1"/>
    </source>
</evidence>
<evidence type="ECO:0000256" key="4">
    <source>
        <dbReference type="ARBA" id="ARBA00011881"/>
    </source>
</evidence>
<dbReference type="Proteomes" id="UP001316184">
    <property type="component" value="Chromosome"/>
</dbReference>
<keyword evidence="5 7" id="KW-0659">Purine metabolism</keyword>
<dbReference type="InterPro" id="IPR014306">
    <property type="entry name" value="Hydroxyisourate_hydrolase"/>
</dbReference>